<comment type="subcellular location">
    <subcellularLocation>
        <location evidence="1">Membrane</location>
        <topology evidence="1">Single-pass type II membrane protein</topology>
    </subcellularLocation>
</comment>
<evidence type="ECO:0000256" key="5">
    <source>
        <dbReference type="ARBA" id="ARBA00023136"/>
    </source>
</evidence>
<reference evidence="7 8" key="1">
    <citation type="journal article" date="2017" name="Mol. Biol. Evol.">
        <title>The 4-celled Tetrabaena socialis nuclear genome reveals the essential components for genetic control of cell number at the origin of multicellularity in the volvocine lineage.</title>
        <authorList>
            <person name="Featherston J."/>
            <person name="Arakaki Y."/>
            <person name="Hanschen E.R."/>
            <person name="Ferris P.J."/>
            <person name="Michod R.E."/>
            <person name="Olson B.J.S.C."/>
            <person name="Nozaki H."/>
            <person name="Durand P.M."/>
        </authorList>
    </citation>
    <scope>NUCLEOTIDE SEQUENCE [LARGE SCALE GENOMIC DNA]</scope>
    <source>
        <strain evidence="7 8">NIES-571</strain>
    </source>
</reference>
<keyword evidence="8" id="KW-1185">Reference proteome</keyword>
<dbReference type="AlphaFoldDB" id="A0A2J7ZIQ1"/>
<proteinExistence type="predicted"/>
<evidence type="ECO:0000313" key="7">
    <source>
        <dbReference type="EMBL" id="PNH00130.1"/>
    </source>
</evidence>
<sequence>MPENIKSEMIRCRSYRGPVVAAVYLALPVSANDSAPIGTNNPAHERALKDARARLKGLFDNMEMNNKACELRLLLFTERTADRQIAAMMPTNALRNAAGLAAQTDLAAMLDADLSVSASFSEVAADPAWVRDVHAHAHSIPPSLCILPAWEAHPNLARSQVQDVTEKALAGLTLSP</sequence>
<name>A0A2J7ZIQ1_9CHLO</name>
<protein>
    <submittedName>
        <fullName evidence="7">Uncharacterized protein</fullName>
    </submittedName>
</protein>
<accession>A0A2J7ZIQ1</accession>
<dbReference type="GO" id="GO:0042285">
    <property type="term" value="F:xylosyltransferase activity"/>
    <property type="evidence" value="ECO:0007669"/>
    <property type="project" value="TreeGrafter"/>
</dbReference>
<dbReference type="EMBL" id="PGGS01001681">
    <property type="protein sequence ID" value="PNH00130.1"/>
    <property type="molecule type" value="Genomic_DNA"/>
</dbReference>
<evidence type="ECO:0000313" key="8">
    <source>
        <dbReference type="Proteomes" id="UP000236333"/>
    </source>
</evidence>
<evidence type="ECO:0000256" key="4">
    <source>
        <dbReference type="ARBA" id="ARBA00022989"/>
    </source>
</evidence>
<keyword evidence="3" id="KW-0735">Signal-anchor</keyword>
<dbReference type="GO" id="GO:0035269">
    <property type="term" value="P:protein O-linked glycosylation via mannose"/>
    <property type="evidence" value="ECO:0007669"/>
    <property type="project" value="TreeGrafter"/>
</dbReference>
<dbReference type="OrthoDB" id="528698at2759"/>
<evidence type="ECO:0000256" key="6">
    <source>
        <dbReference type="ARBA" id="ARBA00023180"/>
    </source>
</evidence>
<dbReference type="GO" id="GO:0016020">
    <property type="term" value="C:membrane"/>
    <property type="evidence" value="ECO:0007669"/>
    <property type="project" value="UniProtKB-SubCell"/>
</dbReference>
<comment type="caution">
    <text evidence="7">The sequence shown here is derived from an EMBL/GenBank/DDBJ whole genome shotgun (WGS) entry which is preliminary data.</text>
</comment>
<dbReference type="GO" id="GO:0015020">
    <property type="term" value="F:glucuronosyltransferase activity"/>
    <property type="evidence" value="ECO:0007669"/>
    <property type="project" value="TreeGrafter"/>
</dbReference>
<organism evidence="7 8">
    <name type="scientific">Tetrabaena socialis</name>
    <dbReference type="NCBI Taxonomy" id="47790"/>
    <lineage>
        <taxon>Eukaryota</taxon>
        <taxon>Viridiplantae</taxon>
        <taxon>Chlorophyta</taxon>
        <taxon>core chlorophytes</taxon>
        <taxon>Chlorophyceae</taxon>
        <taxon>CS clade</taxon>
        <taxon>Chlamydomonadales</taxon>
        <taxon>Tetrabaenaceae</taxon>
        <taxon>Tetrabaena</taxon>
    </lineage>
</organism>
<evidence type="ECO:0000256" key="3">
    <source>
        <dbReference type="ARBA" id="ARBA00022968"/>
    </source>
</evidence>
<keyword evidence="6" id="KW-0325">Glycoprotein</keyword>
<dbReference type="InterPro" id="IPR051292">
    <property type="entry name" value="Xyl/GlcA_transferase"/>
</dbReference>
<evidence type="ECO:0000256" key="1">
    <source>
        <dbReference type="ARBA" id="ARBA00004606"/>
    </source>
</evidence>
<keyword evidence="4" id="KW-1133">Transmembrane helix</keyword>
<evidence type="ECO:0000256" key="2">
    <source>
        <dbReference type="ARBA" id="ARBA00022692"/>
    </source>
</evidence>
<gene>
    <name evidence="7" type="ORF">TSOC_014065</name>
</gene>
<keyword evidence="5" id="KW-0472">Membrane</keyword>
<dbReference type="Pfam" id="PF13896">
    <property type="entry name" value="Glyco_transf_49"/>
    <property type="match status" value="1"/>
</dbReference>
<dbReference type="PANTHER" id="PTHR12270">
    <property type="entry name" value="GLYCOSYLTRANSFERASE-RELATED"/>
    <property type="match status" value="1"/>
</dbReference>
<keyword evidence="2" id="KW-0812">Transmembrane</keyword>
<dbReference type="Proteomes" id="UP000236333">
    <property type="component" value="Unassembled WGS sequence"/>
</dbReference>
<dbReference type="PANTHER" id="PTHR12270:SF52">
    <property type="entry name" value="GLYCOSYLTRANSFERASE-LIKE PROTEIN GNT13-RELATED"/>
    <property type="match status" value="1"/>
</dbReference>